<organism evidence="2 3">
    <name type="scientific">Coprinellus micaceus</name>
    <name type="common">Glistening ink-cap mushroom</name>
    <name type="synonym">Coprinus micaceus</name>
    <dbReference type="NCBI Taxonomy" id="71717"/>
    <lineage>
        <taxon>Eukaryota</taxon>
        <taxon>Fungi</taxon>
        <taxon>Dikarya</taxon>
        <taxon>Basidiomycota</taxon>
        <taxon>Agaricomycotina</taxon>
        <taxon>Agaricomycetes</taxon>
        <taxon>Agaricomycetidae</taxon>
        <taxon>Agaricales</taxon>
        <taxon>Agaricineae</taxon>
        <taxon>Psathyrellaceae</taxon>
        <taxon>Coprinellus</taxon>
    </lineage>
</organism>
<name>A0A4Y7TQV7_COPMI</name>
<dbReference type="AlphaFoldDB" id="A0A4Y7TQV7"/>
<dbReference type="SUPFAM" id="SSF53474">
    <property type="entry name" value="alpha/beta-Hydrolases"/>
    <property type="match status" value="1"/>
</dbReference>
<evidence type="ECO:0000259" key="1">
    <source>
        <dbReference type="Pfam" id="PF12697"/>
    </source>
</evidence>
<comment type="caution">
    <text evidence="2">The sequence shown here is derived from an EMBL/GenBank/DDBJ whole genome shotgun (WGS) entry which is preliminary data.</text>
</comment>
<dbReference type="EMBL" id="QPFP01000006">
    <property type="protein sequence ID" value="TEB36324.1"/>
    <property type="molecule type" value="Genomic_DNA"/>
</dbReference>
<evidence type="ECO:0000313" key="3">
    <source>
        <dbReference type="Proteomes" id="UP000298030"/>
    </source>
</evidence>
<feature type="domain" description="AB hydrolase-1" evidence="1">
    <location>
        <begin position="56"/>
        <end position="239"/>
    </location>
</feature>
<dbReference type="InterPro" id="IPR029058">
    <property type="entry name" value="AB_hydrolase_fold"/>
</dbReference>
<accession>A0A4Y7TQV7</accession>
<proteinExistence type="predicted"/>
<protein>
    <recommendedName>
        <fullName evidence="1">AB hydrolase-1 domain-containing protein</fullName>
    </recommendedName>
</protein>
<dbReference type="Proteomes" id="UP000298030">
    <property type="component" value="Unassembled WGS sequence"/>
</dbReference>
<evidence type="ECO:0000313" key="2">
    <source>
        <dbReference type="EMBL" id="TEB36324.1"/>
    </source>
</evidence>
<reference evidence="2 3" key="1">
    <citation type="journal article" date="2019" name="Nat. Ecol. Evol.">
        <title>Megaphylogeny resolves global patterns of mushroom evolution.</title>
        <authorList>
            <person name="Varga T."/>
            <person name="Krizsan K."/>
            <person name="Foldi C."/>
            <person name="Dima B."/>
            <person name="Sanchez-Garcia M."/>
            <person name="Sanchez-Ramirez S."/>
            <person name="Szollosi G.J."/>
            <person name="Szarkandi J.G."/>
            <person name="Papp V."/>
            <person name="Albert L."/>
            <person name="Andreopoulos W."/>
            <person name="Angelini C."/>
            <person name="Antonin V."/>
            <person name="Barry K.W."/>
            <person name="Bougher N.L."/>
            <person name="Buchanan P."/>
            <person name="Buyck B."/>
            <person name="Bense V."/>
            <person name="Catcheside P."/>
            <person name="Chovatia M."/>
            <person name="Cooper J."/>
            <person name="Damon W."/>
            <person name="Desjardin D."/>
            <person name="Finy P."/>
            <person name="Geml J."/>
            <person name="Haridas S."/>
            <person name="Hughes K."/>
            <person name="Justo A."/>
            <person name="Karasinski D."/>
            <person name="Kautmanova I."/>
            <person name="Kiss B."/>
            <person name="Kocsube S."/>
            <person name="Kotiranta H."/>
            <person name="LaButti K.M."/>
            <person name="Lechner B.E."/>
            <person name="Liimatainen K."/>
            <person name="Lipzen A."/>
            <person name="Lukacs Z."/>
            <person name="Mihaltcheva S."/>
            <person name="Morgado L.N."/>
            <person name="Niskanen T."/>
            <person name="Noordeloos M.E."/>
            <person name="Ohm R.A."/>
            <person name="Ortiz-Santana B."/>
            <person name="Ovrebo C."/>
            <person name="Racz N."/>
            <person name="Riley R."/>
            <person name="Savchenko A."/>
            <person name="Shiryaev A."/>
            <person name="Soop K."/>
            <person name="Spirin V."/>
            <person name="Szebenyi C."/>
            <person name="Tomsovsky M."/>
            <person name="Tulloss R.E."/>
            <person name="Uehling J."/>
            <person name="Grigoriev I.V."/>
            <person name="Vagvolgyi C."/>
            <person name="Papp T."/>
            <person name="Martin F.M."/>
            <person name="Miettinen O."/>
            <person name="Hibbett D.S."/>
            <person name="Nagy L.G."/>
        </authorList>
    </citation>
    <scope>NUCLEOTIDE SEQUENCE [LARGE SCALE GENOMIC DNA]</scope>
    <source>
        <strain evidence="2 3">FP101781</strain>
    </source>
</reference>
<keyword evidence="3" id="KW-1185">Reference proteome</keyword>
<dbReference type="InterPro" id="IPR000073">
    <property type="entry name" value="AB_hydrolase_1"/>
</dbReference>
<dbReference type="Gene3D" id="3.40.50.1820">
    <property type="entry name" value="alpha/beta hydrolase"/>
    <property type="match status" value="1"/>
</dbReference>
<dbReference type="Pfam" id="PF12697">
    <property type="entry name" value="Abhydrolase_6"/>
    <property type="match status" value="1"/>
</dbReference>
<sequence>MGAARPGWAPEVALRVELHTFRTPDSKYMPKGEGLWVCAKRYSTEDSVKDTKGLTLLFTHCIGSSKEEWDVVISSLFKFQSSKDEPFRIREAWSFDRQNHGDAAVLNSHALFERKDVVTLYEWALALTSFVRSPILHGHRVVPVGHSSGTTAWMLTTTPFARGAVPYTSMFLVESTITQEDVWKRELEERMAYMNLVVKLTLNRKDQWPSKEHALNYFSKRLPWNLWDSRALESFVEHGLHDAADVRLGVELKWTKEQEAASYPDTIPHFVSAIQLAEISDTIPIHIIWGERIEFM</sequence>
<gene>
    <name evidence="2" type="ORF">FA13DRAFT_1752906</name>
</gene>
<dbReference type="OrthoDB" id="94039at2759"/>